<dbReference type="InterPro" id="IPR001878">
    <property type="entry name" value="Znf_CCHC"/>
</dbReference>
<sequence length="351" mass="39327">MADGSAQKTQPNPTVRVNVPIQYPMLTDANYNLWAVKMKIILANLGVWDAVEGEGLVGKEKDQAALAAISQSIPDAVIMAIAEKETAKDVWEIIKKMSVGEDRVRKARAQLLKRQFDRMIMPETGGIVDFSQNLMSIVGEIRALGAELKESAVVEKLFSAVPDRFLPIIGTIEQWGDTSMMSVAEAVGRLRVFEESLKGRQQHKEEDEKLMLTRSQWEALTLKERRSGEGFDSKEGGQKKDSEKKPYRKFDKSKIKCFNCSIYGHFASECRKPKKEKANFIEKEEEEPALLMHELVKTQEAKGVNATDIMKSESLHMGTITETGESTWYLDSGASNHWITANKLCLKSQGP</sequence>
<keyword evidence="1" id="KW-0479">Metal-binding</keyword>
<feature type="domain" description="CCHC-type" evidence="3">
    <location>
        <begin position="256"/>
        <end position="272"/>
    </location>
</feature>
<dbReference type="Pfam" id="PF00098">
    <property type="entry name" value="zf-CCHC"/>
    <property type="match status" value="1"/>
</dbReference>
<dbReference type="InterPro" id="IPR036875">
    <property type="entry name" value="Znf_CCHC_sf"/>
</dbReference>
<keyword evidence="1" id="KW-0862">Zinc</keyword>
<organism evidence="4 5">
    <name type="scientific">Stephania yunnanensis</name>
    <dbReference type="NCBI Taxonomy" id="152371"/>
    <lineage>
        <taxon>Eukaryota</taxon>
        <taxon>Viridiplantae</taxon>
        <taxon>Streptophyta</taxon>
        <taxon>Embryophyta</taxon>
        <taxon>Tracheophyta</taxon>
        <taxon>Spermatophyta</taxon>
        <taxon>Magnoliopsida</taxon>
        <taxon>Ranunculales</taxon>
        <taxon>Menispermaceae</taxon>
        <taxon>Menispermoideae</taxon>
        <taxon>Cissampelideae</taxon>
        <taxon>Stephania</taxon>
    </lineage>
</organism>
<gene>
    <name evidence="4" type="ORF">Syun_023672</name>
</gene>
<reference evidence="4 5" key="1">
    <citation type="submission" date="2024-01" db="EMBL/GenBank/DDBJ databases">
        <title>Genome assemblies of Stephania.</title>
        <authorList>
            <person name="Yang L."/>
        </authorList>
    </citation>
    <scope>NUCLEOTIDE SEQUENCE [LARGE SCALE GENOMIC DNA]</scope>
    <source>
        <strain evidence="4">YNDBR</strain>
        <tissue evidence="4">Leaf</tissue>
    </source>
</reference>
<dbReference type="SUPFAM" id="SSF57756">
    <property type="entry name" value="Retrovirus zinc finger-like domains"/>
    <property type="match status" value="1"/>
</dbReference>
<keyword evidence="5" id="KW-1185">Reference proteome</keyword>
<evidence type="ECO:0000313" key="5">
    <source>
        <dbReference type="Proteomes" id="UP001420932"/>
    </source>
</evidence>
<evidence type="ECO:0000313" key="4">
    <source>
        <dbReference type="EMBL" id="KAK9107661.1"/>
    </source>
</evidence>
<evidence type="ECO:0000256" key="2">
    <source>
        <dbReference type="SAM" id="MobiDB-lite"/>
    </source>
</evidence>
<proteinExistence type="predicted"/>
<dbReference type="Proteomes" id="UP001420932">
    <property type="component" value="Unassembled WGS sequence"/>
</dbReference>
<dbReference type="Pfam" id="PF14223">
    <property type="entry name" value="Retrotran_gag_2"/>
    <property type="match status" value="1"/>
</dbReference>
<dbReference type="PANTHER" id="PTHR35317:SF38">
    <property type="entry name" value="RNA-DIRECTED DNA POLYMERASE"/>
    <property type="match status" value="1"/>
</dbReference>
<dbReference type="GO" id="GO:0008270">
    <property type="term" value="F:zinc ion binding"/>
    <property type="evidence" value="ECO:0007669"/>
    <property type="project" value="UniProtKB-KW"/>
</dbReference>
<evidence type="ECO:0000259" key="3">
    <source>
        <dbReference type="PROSITE" id="PS50158"/>
    </source>
</evidence>
<dbReference type="GO" id="GO:0003676">
    <property type="term" value="F:nucleic acid binding"/>
    <property type="evidence" value="ECO:0007669"/>
    <property type="project" value="InterPro"/>
</dbReference>
<dbReference type="Gene3D" id="4.10.60.10">
    <property type="entry name" value="Zinc finger, CCHC-type"/>
    <property type="match status" value="1"/>
</dbReference>
<dbReference type="PROSITE" id="PS50158">
    <property type="entry name" value="ZF_CCHC"/>
    <property type="match status" value="1"/>
</dbReference>
<evidence type="ECO:0000256" key="1">
    <source>
        <dbReference type="PROSITE-ProRule" id="PRU00047"/>
    </source>
</evidence>
<dbReference type="AlphaFoldDB" id="A0AAP0F9F2"/>
<name>A0AAP0F9F2_9MAGN</name>
<dbReference type="EMBL" id="JBBNAF010000010">
    <property type="protein sequence ID" value="KAK9107661.1"/>
    <property type="molecule type" value="Genomic_DNA"/>
</dbReference>
<accession>A0AAP0F9F2</accession>
<protein>
    <recommendedName>
        <fullName evidence="3">CCHC-type domain-containing protein</fullName>
    </recommendedName>
</protein>
<keyword evidence="1" id="KW-0863">Zinc-finger</keyword>
<dbReference type="PANTHER" id="PTHR35317">
    <property type="entry name" value="OS04G0629600 PROTEIN"/>
    <property type="match status" value="1"/>
</dbReference>
<comment type="caution">
    <text evidence="4">The sequence shown here is derived from an EMBL/GenBank/DDBJ whole genome shotgun (WGS) entry which is preliminary data.</text>
</comment>
<feature type="region of interest" description="Disordered" evidence="2">
    <location>
        <begin position="228"/>
        <end position="247"/>
    </location>
</feature>